<evidence type="ECO:0000313" key="1">
    <source>
        <dbReference type="EMBL" id="SFH53135.1"/>
    </source>
</evidence>
<proteinExistence type="predicted"/>
<organism evidence="1 2">
    <name type="scientific">Planctomicrobium piriforme</name>
    <dbReference type="NCBI Taxonomy" id="1576369"/>
    <lineage>
        <taxon>Bacteria</taxon>
        <taxon>Pseudomonadati</taxon>
        <taxon>Planctomycetota</taxon>
        <taxon>Planctomycetia</taxon>
        <taxon>Planctomycetales</taxon>
        <taxon>Planctomycetaceae</taxon>
        <taxon>Planctomicrobium</taxon>
    </lineage>
</organism>
<dbReference type="EMBL" id="FOQD01000001">
    <property type="protein sequence ID" value="SFH53135.1"/>
    <property type="molecule type" value="Genomic_DNA"/>
</dbReference>
<dbReference type="STRING" id="1576369.SAMN05421753_10141"/>
<keyword evidence="2" id="KW-1185">Reference proteome</keyword>
<reference evidence="2" key="1">
    <citation type="submission" date="2016-10" db="EMBL/GenBank/DDBJ databases">
        <authorList>
            <person name="Varghese N."/>
            <person name="Submissions S."/>
        </authorList>
    </citation>
    <scope>NUCLEOTIDE SEQUENCE [LARGE SCALE GENOMIC DNA]</scope>
    <source>
        <strain evidence="2">DSM 26348</strain>
    </source>
</reference>
<protein>
    <submittedName>
        <fullName evidence="1">Uncharacterized protein</fullName>
    </submittedName>
</protein>
<name>A0A1I3ASU5_9PLAN</name>
<evidence type="ECO:0000313" key="2">
    <source>
        <dbReference type="Proteomes" id="UP000199518"/>
    </source>
</evidence>
<dbReference type="Proteomes" id="UP000199518">
    <property type="component" value="Unassembled WGS sequence"/>
</dbReference>
<sequence length="325" mass="36787">MVSVRGIFFGLVAVGLMTGQGVADEPLPSAETLFREAFEHVKRIDSLEFESVTEFKSSKGEARALQRSRLYFGDHQFRMDLMSNGAAVRDNRFDEILFFNQHGCCCVQPGGSVSLDFRPEEQWRYNHDLWRGPYRWLNTEPSKASLATRLRSIADRVEKGELDPRQGIRAASIYPAHWYSFGIWEHWNTQLPPARVAREVEHFGRRAFVVELNVDQKVPLEVWFIRDPACIPVLIAGPDKQQDRTVSFDVLEFEVVQTQGSIIIIPTLAAIGAGETERLIPETLKVNQPIDTDLISLPPIRMGKIIDQKTESMLGDGGALKEKSF</sequence>
<gene>
    <name evidence="1" type="ORF">SAMN05421753_10141</name>
</gene>
<accession>A0A1I3ASU5</accession>
<dbReference type="RefSeq" id="WP_139228136.1">
    <property type="nucleotide sequence ID" value="NZ_FOQD01000001.1"/>
</dbReference>
<dbReference type="AlphaFoldDB" id="A0A1I3ASU5"/>